<evidence type="ECO:0000313" key="1">
    <source>
        <dbReference type="EMBL" id="MBA8808752.1"/>
    </source>
</evidence>
<accession>A0A7W3PEN6</accession>
<reference evidence="1 2" key="1">
    <citation type="submission" date="2020-07" db="EMBL/GenBank/DDBJ databases">
        <title>Sequencing the genomes of 1000 actinobacteria strains.</title>
        <authorList>
            <person name="Klenk H.-P."/>
        </authorList>
    </citation>
    <scope>NUCLEOTIDE SEQUENCE [LARGE SCALE GENOMIC DNA]</scope>
    <source>
        <strain evidence="1 2">DSM 44121</strain>
    </source>
</reference>
<organism evidence="1 2">
    <name type="scientific">Promicromonospora sukumoe</name>
    <dbReference type="NCBI Taxonomy" id="88382"/>
    <lineage>
        <taxon>Bacteria</taxon>
        <taxon>Bacillati</taxon>
        <taxon>Actinomycetota</taxon>
        <taxon>Actinomycetes</taxon>
        <taxon>Micrococcales</taxon>
        <taxon>Promicromonosporaceae</taxon>
        <taxon>Promicromonospora</taxon>
    </lineage>
</organism>
<dbReference type="AlphaFoldDB" id="A0A7W3PEN6"/>
<dbReference type="EMBL" id="JACGWV010000001">
    <property type="protein sequence ID" value="MBA8808752.1"/>
    <property type="molecule type" value="Genomic_DNA"/>
</dbReference>
<comment type="caution">
    <text evidence="1">The sequence shown here is derived from an EMBL/GenBank/DDBJ whole genome shotgun (WGS) entry which is preliminary data.</text>
</comment>
<name>A0A7W3PEN6_9MICO</name>
<dbReference type="Proteomes" id="UP000540568">
    <property type="component" value="Unassembled WGS sequence"/>
</dbReference>
<evidence type="ECO:0000313" key="2">
    <source>
        <dbReference type="Proteomes" id="UP000540568"/>
    </source>
</evidence>
<dbReference type="RefSeq" id="WP_182616993.1">
    <property type="nucleotide sequence ID" value="NZ_BAAATF010000003.1"/>
</dbReference>
<proteinExistence type="predicted"/>
<keyword evidence="2" id="KW-1185">Reference proteome</keyword>
<protein>
    <submittedName>
        <fullName evidence="1">Uncharacterized protein</fullName>
    </submittedName>
</protein>
<gene>
    <name evidence="1" type="ORF">FHX71_002694</name>
</gene>
<sequence>MSDIAIQTYLYDAHGSEKFNPVQELVSFTQKKYGYIEGFISMAIDGAEMFGPELWDDVGLLWRWLTIMLDDCRENGAAESSLVERAIPIRLEGVRGWAGNLLLTVGRPEDDHYGVEMRRTSVAAADLYPAVAQAYLDAFTHFRRLETPGDTGRVSEAKEARLRSWIETPRDSWLRIFPG</sequence>